<organism evidence="3 4">
    <name type="scientific">Streptomyces aurantiacus</name>
    <dbReference type="NCBI Taxonomy" id="47760"/>
    <lineage>
        <taxon>Bacteria</taxon>
        <taxon>Bacillati</taxon>
        <taxon>Actinomycetota</taxon>
        <taxon>Actinomycetes</taxon>
        <taxon>Kitasatosporales</taxon>
        <taxon>Streptomycetaceae</taxon>
        <taxon>Streptomyces</taxon>
        <taxon>Streptomyces aurantiacus group</taxon>
    </lineage>
</organism>
<evidence type="ECO:0000256" key="1">
    <source>
        <dbReference type="ARBA" id="ARBA00005254"/>
    </source>
</evidence>
<dbReference type="SUPFAM" id="SSF54637">
    <property type="entry name" value="Thioesterase/thiol ester dehydrase-isomerase"/>
    <property type="match status" value="1"/>
</dbReference>
<reference evidence="3 4" key="1">
    <citation type="journal article" date="2014" name="Int. J. Syst. Evol. Microbiol.">
        <title>Complete genome sequence of Corynebacterium casei LMG S-19264T (=DSM 44701T), isolated from a smear-ripened cheese.</title>
        <authorList>
            <consortium name="US DOE Joint Genome Institute (JGI-PGF)"/>
            <person name="Walter F."/>
            <person name="Albersmeier A."/>
            <person name="Kalinowski J."/>
            <person name="Ruckert C."/>
        </authorList>
    </citation>
    <scope>NUCLEOTIDE SEQUENCE [LARGE SCALE GENOMIC DNA]</scope>
    <source>
        <strain evidence="3 4">JCM 4677</strain>
    </source>
</reference>
<evidence type="ECO:0000313" key="3">
    <source>
        <dbReference type="EMBL" id="BCL26115.1"/>
    </source>
</evidence>
<dbReference type="Proteomes" id="UP000516444">
    <property type="component" value="Chromosome"/>
</dbReference>
<sequence length="148" mass="16222">MTELAYAEDLNVGAVFPLGDYEVTLDEIKEFSDLWDPQPFHTDDSAAAAGYFGEPIASGIHSLAILQRLAVLGMFSGWSVLAGRRIREVSFEAPVRAGMVLTGTTVIKALEHVSAERSLVTVAGTLRHQDNPVLNAVHELYVWRRPSE</sequence>
<accession>A0A7G1NYZ8</accession>
<dbReference type="KEGG" id="sgm:GCM10017557_09740"/>
<protein>
    <submittedName>
        <fullName evidence="3">MaoC family dehydratase</fullName>
    </submittedName>
</protein>
<proteinExistence type="inferred from homology"/>
<name>A0A7G1NYZ8_9ACTN</name>
<dbReference type="EMBL" id="AP023440">
    <property type="protein sequence ID" value="BCL26115.1"/>
    <property type="molecule type" value="Genomic_DNA"/>
</dbReference>
<dbReference type="Gene3D" id="3.10.129.10">
    <property type="entry name" value="Hotdog Thioesterase"/>
    <property type="match status" value="1"/>
</dbReference>
<dbReference type="InterPro" id="IPR002539">
    <property type="entry name" value="MaoC-like_dom"/>
</dbReference>
<evidence type="ECO:0000259" key="2">
    <source>
        <dbReference type="Pfam" id="PF01575"/>
    </source>
</evidence>
<dbReference type="RefSeq" id="WP_190849484.1">
    <property type="nucleotide sequence ID" value="NZ_AP023440.1"/>
</dbReference>
<dbReference type="AlphaFoldDB" id="A0A7G1NYZ8"/>
<dbReference type="InterPro" id="IPR029069">
    <property type="entry name" value="HotDog_dom_sf"/>
</dbReference>
<comment type="similarity">
    <text evidence="1">Belongs to the enoyl-CoA hydratase/isomerase family.</text>
</comment>
<dbReference type="Pfam" id="PF01575">
    <property type="entry name" value="MaoC_dehydratas"/>
    <property type="match status" value="1"/>
</dbReference>
<keyword evidence="4" id="KW-1185">Reference proteome</keyword>
<feature type="domain" description="MaoC-like" evidence="2">
    <location>
        <begin position="21"/>
        <end position="117"/>
    </location>
</feature>
<gene>
    <name evidence="3" type="ORF">GCM10017557_09740</name>
</gene>
<evidence type="ECO:0000313" key="4">
    <source>
        <dbReference type="Proteomes" id="UP000516444"/>
    </source>
</evidence>